<reference evidence="1 2" key="1">
    <citation type="submission" date="2023-09" db="EMBL/GenBank/DDBJ databases">
        <title>Novel taxa isolated from Blanes Bay.</title>
        <authorList>
            <person name="Rey-Velasco X."/>
            <person name="Lucena T."/>
        </authorList>
    </citation>
    <scope>NUCLEOTIDE SEQUENCE [LARGE SCALE GENOMIC DNA]</scope>
    <source>
        <strain evidence="1 2">S334</strain>
    </source>
</reference>
<keyword evidence="2" id="KW-1185">Reference proteome</keyword>
<gene>
    <name evidence="1" type="ORF">RQM65_12415</name>
</gene>
<dbReference type="Pfam" id="PF04343">
    <property type="entry name" value="DUF488"/>
    <property type="match status" value="1"/>
</dbReference>
<comment type="caution">
    <text evidence="1">The sequence shown here is derived from an EMBL/GenBank/DDBJ whole genome shotgun (WGS) entry which is preliminary data.</text>
</comment>
<dbReference type="InterPro" id="IPR007438">
    <property type="entry name" value="DUF488"/>
</dbReference>
<dbReference type="PANTHER" id="PTHR39337:SF1">
    <property type="entry name" value="BLR5642 PROTEIN"/>
    <property type="match status" value="1"/>
</dbReference>
<dbReference type="InterPro" id="IPR014519">
    <property type="entry name" value="UCP024492"/>
</dbReference>
<evidence type="ECO:0000313" key="2">
    <source>
        <dbReference type="Proteomes" id="UP001250656"/>
    </source>
</evidence>
<dbReference type="PIRSF" id="PIRSF024492">
    <property type="entry name" value="UCP024492"/>
    <property type="match status" value="1"/>
</dbReference>
<sequence length="181" mass="20937">MNIVEPEQKEKTIWTIGHSTHSLDEFIQMLQSSQIELVADVRRFPGSRKYPHFNQEALQGSLRENAIEYRHFEALGGRRKARPNSKNTVWRNASFQGYADYMETPAFKDAISELETVASKRRTAYLCSEAVWWRCHRSMISDLLKYQGWEVNHIMGVGKETEHPYTGPANIKGKRLTYEAG</sequence>
<dbReference type="Proteomes" id="UP001250656">
    <property type="component" value="Unassembled WGS sequence"/>
</dbReference>
<dbReference type="RefSeq" id="WP_314015420.1">
    <property type="nucleotide sequence ID" value="NZ_JAVTTP010000001.1"/>
</dbReference>
<dbReference type="PANTHER" id="PTHR39337">
    <property type="entry name" value="BLR5642 PROTEIN"/>
    <property type="match status" value="1"/>
</dbReference>
<protein>
    <submittedName>
        <fullName evidence="1">DUF488 domain-containing protein</fullName>
    </submittedName>
</protein>
<dbReference type="EMBL" id="JAVTTP010000001">
    <property type="protein sequence ID" value="MDT7829472.1"/>
    <property type="molecule type" value="Genomic_DNA"/>
</dbReference>
<evidence type="ECO:0000313" key="1">
    <source>
        <dbReference type="EMBL" id="MDT7829472.1"/>
    </source>
</evidence>
<proteinExistence type="predicted"/>
<organism evidence="1 2">
    <name type="scientific">Pricia mediterranea</name>
    <dbReference type="NCBI Taxonomy" id="3076079"/>
    <lineage>
        <taxon>Bacteria</taxon>
        <taxon>Pseudomonadati</taxon>
        <taxon>Bacteroidota</taxon>
        <taxon>Flavobacteriia</taxon>
        <taxon>Flavobacteriales</taxon>
        <taxon>Flavobacteriaceae</taxon>
        <taxon>Pricia</taxon>
    </lineage>
</organism>
<name>A0ABU3L7M9_9FLAO</name>
<accession>A0ABU3L7M9</accession>